<reference evidence="2" key="2">
    <citation type="submission" date="2020-09" db="EMBL/GenBank/DDBJ databases">
        <authorList>
            <person name="Sun Q."/>
            <person name="Ohkuma M."/>
        </authorList>
    </citation>
    <scope>NUCLEOTIDE SEQUENCE</scope>
    <source>
        <strain evidence="2">JCM 3276</strain>
    </source>
</reference>
<dbReference type="EMBL" id="BMRB01000001">
    <property type="protein sequence ID" value="GGS20574.1"/>
    <property type="molecule type" value="Genomic_DNA"/>
</dbReference>
<comment type="caution">
    <text evidence="2">The sequence shown here is derived from an EMBL/GenBank/DDBJ whole genome shotgun (WGS) entry which is preliminary data.</text>
</comment>
<dbReference type="RefSeq" id="WP_189209194.1">
    <property type="nucleotide sequence ID" value="NZ_BMRB01000001.1"/>
</dbReference>
<accession>A0A918G6F1</accession>
<protein>
    <submittedName>
        <fullName evidence="2">Uncharacterized protein</fullName>
    </submittedName>
</protein>
<evidence type="ECO:0000313" key="3">
    <source>
        <dbReference type="Proteomes" id="UP000660680"/>
    </source>
</evidence>
<organism evidence="2 3">
    <name type="scientific">Actinokineospora fastidiosa</name>
    <dbReference type="NCBI Taxonomy" id="1816"/>
    <lineage>
        <taxon>Bacteria</taxon>
        <taxon>Bacillati</taxon>
        <taxon>Actinomycetota</taxon>
        <taxon>Actinomycetes</taxon>
        <taxon>Pseudonocardiales</taxon>
        <taxon>Pseudonocardiaceae</taxon>
        <taxon>Actinokineospora</taxon>
    </lineage>
</organism>
<evidence type="ECO:0000313" key="2">
    <source>
        <dbReference type="EMBL" id="GGS20574.1"/>
    </source>
</evidence>
<name>A0A918G6F1_9PSEU</name>
<reference evidence="2" key="1">
    <citation type="journal article" date="2014" name="Int. J. Syst. Evol. Microbiol.">
        <title>Complete genome sequence of Corynebacterium casei LMG S-19264T (=DSM 44701T), isolated from a smear-ripened cheese.</title>
        <authorList>
            <consortium name="US DOE Joint Genome Institute (JGI-PGF)"/>
            <person name="Walter F."/>
            <person name="Albersmeier A."/>
            <person name="Kalinowski J."/>
            <person name="Ruckert C."/>
        </authorList>
    </citation>
    <scope>NUCLEOTIDE SEQUENCE</scope>
    <source>
        <strain evidence="2">JCM 3276</strain>
    </source>
</reference>
<feature type="region of interest" description="Disordered" evidence="1">
    <location>
        <begin position="22"/>
        <end position="69"/>
    </location>
</feature>
<gene>
    <name evidence="2" type="ORF">GCM10010171_11540</name>
</gene>
<proteinExistence type="predicted"/>
<evidence type="ECO:0000256" key="1">
    <source>
        <dbReference type="SAM" id="MobiDB-lite"/>
    </source>
</evidence>
<keyword evidence="3" id="KW-1185">Reference proteome</keyword>
<dbReference type="AlphaFoldDB" id="A0A918G6F1"/>
<sequence length="69" mass="7314">MSAGTERTTGTDPDLVKEIDDIEDKILEGDDPSTNGGPYQPHSPERVPTGGPYQPHSPDPEPTGGAEQK</sequence>
<dbReference type="Proteomes" id="UP000660680">
    <property type="component" value="Unassembled WGS sequence"/>
</dbReference>